<dbReference type="Proteomes" id="UP000625976">
    <property type="component" value="Unassembled WGS sequence"/>
</dbReference>
<dbReference type="AlphaFoldDB" id="A0A917GE39"/>
<sequence>MKNKSFLFISCEEAQIICDKSQYKEATLWEKFKLSLRFLWCRITRTYVSKNKKLTQSLKQSKVTCLKQSEKENLKETLQKELKKQEH</sequence>
<accession>A0A917GE39</accession>
<reference evidence="1" key="1">
    <citation type="journal article" date="2014" name="Int. J. Syst. Evol. Microbiol.">
        <title>Complete genome sequence of Corynebacterium casei LMG S-19264T (=DSM 44701T), isolated from a smear-ripened cheese.</title>
        <authorList>
            <consortium name="US DOE Joint Genome Institute (JGI-PGF)"/>
            <person name="Walter F."/>
            <person name="Albersmeier A."/>
            <person name="Kalinowski J."/>
            <person name="Ruckert C."/>
        </authorList>
    </citation>
    <scope>NUCLEOTIDE SEQUENCE</scope>
    <source>
        <strain evidence="1">CGMCC 1.12751</strain>
    </source>
</reference>
<dbReference type="RefSeq" id="WP_188462749.1">
    <property type="nucleotide sequence ID" value="NZ_BMFQ01000001.1"/>
</dbReference>
<proteinExistence type="predicted"/>
<evidence type="ECO:0008006" key="3">
    <source>
        <dbReference type="Google" id="ProtNLM"/>
    </source>
</evidence>
<protein>
    <recommendedName>
        <fullName evidence="3">Glycine dehydrogenase</fullName>
    </recommendedName>
</protein>
<gene>
    <name evidence="1" type="ORF">GCM10010976_11690</name>
</gene>
<reference evidence="1" key="2">
    <citation type="submission" date="2020-09" db="EMBL/GenBank/DDBJ databases">
        <authorList>
            <person name="Sun Q."/>
            <person name="Zhou Y."/>
        </authorList>
    </citation>
    <scope>NUCLEOTIDE SEQUENCE</scope>
    <source>
        <strain evidence="1">CGMCC 1.12751</strain>
    </source>
</reference>
<comment type="caution">
    <text evidence="1">The sequence shown here is derived from an EMBL/GenBank/DDBJ whole genome shotgun (WGS) entry which is preliminary data.</text>
</comment>
<organism evidence="1 2">
    <name type="scientific">Bizionia arctica</name>
    <dbReference type="NCBI Taxonomy" id="1495645"/>
    <lineage>
        <taxon>Bacteria</taxon>
        <taxon>Pseudomonadati</taxon>
        <taxon>Bacteroidota</taxon>
        <taxon>Flavobacteriia</taxon>
        <taxon>Flavobacteriales</taxon>
        <taxon>Flavobacteriaceae</taxon>
        <taxon>Bizionia</taxon>
    </lineage>
</organism>
<name>A0A917GE39_9FLAO</name>
<keyword evidence="2" id="KW-1185">Reference proteome</keyword>
<dbReference type="EMBL" id="BMFQ01000001">
    <property type="protein sequence ID" value="GGG41792.1"/>
    <property type="molecule type" value="Genomic_DNA"/>
</dbReference>
<evidence type="ECO:0000313" key="1">
    <source>
        <dbReference type="EMBL" id="GGG41792.1"/>
    </source>
</evidence>
<evidence type="ECO:0000313" key="2">
    <source>
        <dbReference type="Proteomes" id="UP000625976"/>
    </source>
</evidence>